<organism evidence="1 2">
    <name type="scientific">Georgenia halotolerans</name>
    <dbReference type="NCBI Taxonomy" id="3028317"/>
    <lineage>
        <taxon>Bacteria</taxon>
        <taxon>Bacillati</taxon>
        <taxon>Actinomycetota</taxon>
        <taxon>Actinomycetes</taxon>
        <taxon>Micrococcales</taxon>
        <taxon>Bogoriellaceae</taxon>
        <taxon>Georgenia</taxon>
    </lineage>
</organism>
<protein>
    <submittedName>
        <fullName evidence="1">Uncharacterized protein</fullName>
    </submittedName>
</protein>
<proteinExistence type="predicted"/>
<evidence type="ECO:0000313" key="2">
    <source>
        <dbReference type="Proteomes" id="UP001165561"/>
    </source>
</evidence>
<dbReference type="EMBL" id="JARACI010000870">
    <property type="protein sequence ID" value="MDD9206387.1"/>
    <property type="molecule type" value="Genomic_DNA"/>
</dbReference>
<name>A0ABT5TWF3_9MICO</name>
<reference evidence="1" key="1">
    <citation type="submission" date="2023-02" db="EMBL/GenBank/DDBJ databases">
        <title>Georgenia sp.10Sc9-8, isolated from a soil sample collected from the Taklamakan desert.</title>
        <authorList>
            <person name="Liu S."/>
        </authorList>
    </citation>
    <scope>NUCLEOTIDE SEQUENCE</scope>
    <source>
        <strain evidence="1">10Sc9-8</strain>
    </source>
</reference>
<evidence type="ECO:0000313" key="1">
    <source>
        <dbReference type="EMBL" id="MDD9206387.1"/>
    </source>
</evidence>
<dbReference type="Proteomes" id="UP001165561">
    <property type="component" value="Unassembled WGS sequence"/>
</dbReference>
<gene>
    <name evidence="1" type="ORF">PU560_07885</name>
</gene>
<feature type="non-terminal residue" evidence="1">
    <location>
        <position position="1"/>
    </location>
</feature>
<sequence length="261" mass="28358">SDVVGLGRGTVARMLGARHPAGMAPFASTALSDLFGHLAGVGQLQLDGLRRYWLPANLIRVPDLSLQAVKTVANEGICLYGVPRPSLVESLLGAPDAASRRTILGRSWRPITDDCEAALDQCVAPQIRYPVSVTRKAITALRAGHVEASQALLANTLDSTLTIAIENQQVPSSVRRAHAVQSHSRELTVRGYLVLAPIGEAHRRYRPAAGELVPQQFNRHASVHSVSRRQYSRRNAVQALLQVTGLIAFLNEMRVARRFSV</sequence>
<accession>A0ABT5TWF3</accession>
<comment type="caution">
    <text evidence="1">The sequence shown here is derived from an EMBL/GenBank/DDBJ whole genome shotgun (WGS) entry which is preliminary data.</text>
</comment>
<keyword evidence="2" id="KW-1185">Reference proteome</keyword>